<keyword evidence="2" id="KW-1185">Reference proteome</keyword>
<accession>A0ABV4BG45</accession>
<proteinExistence type="predicted"/>
<dbReference type="EMBL" id="JBDKXB010000022">
    <property type="protein sequence ID" value="MEY6433502.1"/>
    <property type="molecule type" value="Genomic_DNA"/>
</dbReference>
<evidence type="ECO:0000313" key="2">
    <source>
        <dbReference type="Proteomes" id="UP001564408"/>
    </source>
</evidence>
<dbReference type="RefSeq" id="WP_369667885.1">
    <property type="nucleotide sequence ID" value="NZ_JBDKXB010000022.1"/>
</dbReference>
<sequence length="196" mass="21396">MKRLIAQLKKALAALAYADVGEMLPGIDKDRVLGMSVKPVPATPTATSMLLRQAATVTPLPGLRQQVGLYLGATLDPAVIRYAADTCREIQSTLTLVTFQSEDTVRELLAPHLPELEGAGVPWRIARLQGEPHSSLVRYLRQERRMLFLACSDAGFFGHEVRGGGRRRMDFGLPIVIVRAEGTALPLGRTRLVSRG</sequence>
<protein>
    <submittedName>
        <fullName evidence="1">Uncharacterized protein</fullName>
    </submittedName>
</protein>
<name>A0ABV4BG45_9GAMM</name>
<organism evidence="1 2">
    <name type="scientific">Thioalkalicoccus limnaeus</name>
    <dbReference type="NCBI Taxonomy" id="120681"/>
    <lineage>
        <taxon>Bacteria</taxon>
        <taxon>Pseudomonadati</taxon>
        <taxon>Pseudomonadota</taxon>
        <taxon>Gammaproteobacteria</taxon>
        <taxon>Chromatiales</taxon>
        <taxon>Chromatiaceae</taxon>
        <taxon>Thioalkalicoccus</taxon>
    </lineage>
</organism>
<dbReference type="Proteomes" id="UP001564408">
    <property type="component" value="Unassembled WGS sequence"/>
</dbReference>
<evidence type="ECO:0000313" key="1">
    <source>
        <dbReference type="EMBL" id="MEY6433502.1"/>
    </source>
</evidence>
<gene>
    <name evidence="1" type="ORF">ABC977_13935</name>
</gene>
<comment type="caution">
    <text evidence="1">The sequence shown here is derived from an EMBL/GenBank/DDBJ whole genome shotgun (WGS) entry which is preliminary data.</text>
</comment>
<reference evidence="1 2" key="1">
    <citation type="submission" date="2024-05" db="EMBL/GenBank/DDBJ databases">
        <title>Genome Sequence and Characterization of the New Strain Purple Sulfur Bacterium of Genus Thioalkalicoccus.</title>
        <authorList>
            <person name="Bryantseva I.A."/>
            <person name="Kyndt J.A."/>
            <person name="Imhoff J.F."/>
        </authorList>
    </citation>
    <scope>NUCLEOTIDE SEQUENCE [LARGE SCALE GENOMIC DNA]</scope>
    <source>
        <strain evidence="1 2">Um2</strain>
    </source>
</reference>